<comment type="caution">
    <text evidence="2">The sequence shown here is derived from an EMBL/GenBank/DDBJ whole genome shotgun (WGS) entry which is preliminary data.</text>
</comment>
<sequence length="214" mass="23480">MQLSPLTELFRPRPGRAKFPRRRDRPPWTMTAGRIEIEGDGPGMPAPQPQDEGLWETLPAGIRTQVDGYVLQDRLLPAVRLVWAAGRARGIGLHDAEMVVHERYAVHGDRIARTPECPLDLESLAALAGGLPGRVAAIEAVWDGDTVHNWFVNLLAITDDPDEERPLATVYSRSDRDPAEAAAEAGGALADHLGVPFHFASPDDPDEDAPRWRP</sequence>
<evidence type="ECO:0000313" key="3">
    <source>
        <dbReference type="Proteomes" id="UP000660554"/>
    </source>
</evidence>
<feature type="region of interest" description="Disordered" evidence="1">
    <location>
        <begin position="1"/>
        <end position="27"/>
    </location>
</feature>
<evidence type="ECO:0000313" key="2">
    <source>
        <dbReference type="EMBL" id="GHI16938.1"/>
    </source>
</evidence>
<keyword evidence="3" id="KW-1185">Reference proteome</keyword>
<evidence type="ECO:0000256" key="1">
    <source>
        <dbReference type="SAM" id="MobiDB-lite"/>
    </source>
</evidence>
<accession>A0ABQ3NVY2</accession>
<dbReference type="Proteomes" id="UP000660554">
    <property type="component" value="Unassembled WGS sequence"/>
</dbReference>
<reference evidence="3" key="1">
    <citation type="submission" date="2020-09" db="EMBL/GenBank/DDBJ databases">
        <title>Whole genome shotgun sequence of Streptomyces cinnamonensis NBRC 15873.</title>
        <authorList>
            <person name="Komaki H."/>
            <person name="Tamura T."/>
        </authorList>
    </citation>
    <scope>NUCLEOTIDE SEQUENCE [LARGE SCALE GENOMIC DNA]</scope>
    <source>
        <strain evidence="3">NBRC 15873</strain>
    </source>
</reference>
<gene>
    <name evidence="2" type="ORF">Scinn_64010</name>
</gene>
<feature type="region of interest" description="Disordered" evidence="1">
    <location>
        <begin position="194"/>
        <end position="214"/>
    </location>
</feature>
<protein>
    <submittedName>
        <fullName evidence="2">Uncharacterized protein</fullName>
    </submittedName>
</protein>
<organism evidence="2 3">
    <name type="scientific">Streptomyces virginiae</name>
    <name type="common">Streptomyces cinnamonensis</name>
    <dbReference type="NCBI Taxonomy" id="1961"/>
    <lineage>
        <taxon>Bacteria</taxon>
        <taxon>Bacillati</taxon>
        <taxon>Actinomycetota</taxon>
        <taxon>Actinomycetes</taxon>
        <taxon>Kitasatosporales</taxon>
        <taxon>Streptomycetaceae</taxon>
        <taxon>Streptomyces</taxon>
    </lineage>
</organism>
<dbReference type="EMBL" id="BNDV01000016">
    <property type="protein sequence ID" value="GHI16938.1"/>
    <property type="molecule type" value="Genomic_DNA"/>
</dbReference>
<proteinExistence type="predicted"/>
<name>A0ABQ3NVY2_STRVG</name>
<feature type="compositionally biased region" description="Basic residues" evidence="1">
    <location>
        <begin position="13"/>
        <end position="24"/>
    </location>
</feature>